<keyword evidence="1" id="KW-0812">Transmembrane</keyword>
<feature type="transmembrane region" description="Helical" evidence="1">
    <location>
        <begin position="37"/>
        <end position="55"/>
    </location>
</feature>
<keyword evidence="1" id="KW-1133">Transmembrane helix</keyword>
<comment type="caution">
    <text evidence="2">The sequence shown here is derived from an EMBL/GenBank/DDBJ whole genome shotgun (WGS) entry which is preliminary data.</text>
</comment>
<keyword evidence="3" id="KW-1185">Reference proteome</keyword>
<dbReference type="Proteomes" id="UP001589609">
    <property type="component" value="Unassembled WGS sequence"/>
</dbReference>
<name>A0ABV5W9W4_9BACI</name>
<evidence type="ECO:0000256" key="1">
    <source>
        <dbReference type="SAM" id="Phobius"/>
    </source>
</evidence>
<sequence>MTNQEQYPKRANELYDQIAATHSEKVKFWSGNIVFTWQWWLGVVLAVVPWILYCIPNISDYVELTPVWKFILLTVKKESYAAPLW</sequence>
<proteinExistence type="predicted"/>
<dbReference type="EMBL" id="JBHMAF010000008">
    <property type="protein sequence ID" value="MFB9757258.1"/>
    <property type="molecule type" value="Genomic_DNA"/>
</dbReference>
<evidence type="ECO:0000313" key="3">
    <source>
        <dbReference type="Proteomes" id="UP001589609"/>
    </source>
</evidence>
<organism evidence="2 3">
    <name type="scientific">Ectobacillus funiculus</name>
    <dbReference type="NCBI Taxonomy" id="137993"/>
    <lineage>
        <taxon>Bacteria</taxon>
        <taxon>Bacillati</taxon>
        <taxon>Bacillota</taxon>
        <taxon>Bacilli</taxon>
        <taxon>Bacillales</taxon>
        <taxon>Bacillaceae</taxon>
        <taxon>Ectobacillus</taxon>
    </lineage>
</organism>
<evidence type="ECO:0000313" key="2">
    <source>
        <dbReference type="EMBL" id="MFB9757258.1"/>
    </source>
</evidence>
<reference evidence="2 3" key="1">
    <citation type="submission" date="2024-09" db="EMBL/GenBank/DDBJ databases">
        <authorList>
            <person name="Sun Q."/>
            <person name="Mori K."/>
        </authorList>
    </citation>
    <scope>NUCLEOTIDE SEQUENCE [LARGE SCALE GENOMIC DNA]</scope>
    <source>
        <strain evidence="2 3">JCM 11201</strain>
    </source>
</reference>
<gene>
    <name evidence="2" type="ORF">ACFFMS_01645</name>
</gene>
<protein>
    <submittedName>
        <fullName evidence="2">Uncharacterized protein</fullName>
    </submittedName>
</protein>
<accession>A0ABV5W9W4</accession>
<keyword evidence="1" id="KW-0472">Membrane</keyword>
<dbReference type="RefSeq" id="WP_379947559.1">
    <property type="nucleotide sequence ID" value="NZ_JBHMAF010000008.1"/>
</dbReference>